<organism evidence="2 3">
    <name type="scientific">Mucilaginibacter mallensis</name>
    <dbReference type="NCBI Taxonomy" id="652787"/>
    <lineage>
        <taxon>Bacteria</taxon>
        <taxon>Pseudomonadati</taxon>
        <taxon>Bacteroidota</taxon>
        <taxon>Sphingobacteriia</taxon>
        <taxon>Sphingobacteriales</taxon>
        <taxon>Sphingobacteriaceae</taxon>
        <taxon>Mucilaginibacter</taxon>
    </lineage>
</organism>
<proteinExistence type="predicted"/>
<dbReference type="STRING" id="652787.SAMN05216490_5004"/>
<sequence length="40" mass="4389">MSKDKKSMPNPVGKKAPSDYQSGKTSTAKIEVLPLNKKKK</sequence>
<dbReference type="Proteomes" id="UP000199679">
    <property type="component" value="Chromosome I"/>
</dbReference>
<name>A0A1H2CFR4_MUCMA</name>
<evidence type="ECO:0000256" key="1">
    <source>
        <dbReference type="SAM" id="MobiDB-lite"/>
    </source>
</evidence>
<dbReference type="EMBL" id="LT629740">
    <property type="protein sequence ID" value="SDT69293.1"/>
    <property type="molecule type" value="Genomic_DNA"/>
</dbReference>
<evidence type="ECO:0000313" key="2">
    <source>
        <dbReference type="EMBL" id="SDT69293.1"/>
    </source>
</evidence>
<evidence type="ECO:0000313" key="3">
    <source>
        <dbReference type="Proteomes" id="UP000199679"/>
    </source>
</evidence>
<gene>
    <name evidence="2" type="ORF">SAMN05216490_5004</name>
</gene>
<dbReference type="RefSeq" id="WP_255485088.1">
    <property type="nucleotide sequence ID" value="NZ_LT629740.1"/>
</dbReference>
<accession>A0A1H2CFR4</accession>
<keyword evidence="3" id="KW-1185">Reference proteome</keyword>
<feature type="region of interest" description="Disordered" evidence="1">
    <location>
        <begin position="1"/>
        <end position="40"/>
    </location>
</feature>
<reference evidence="2 3" key="1">
    <citation type="submission" date="2016-10" db="EMBL/GenBank/DDBJ databases">
        <authorList>
            <person name="de Groot N.N."/>
        </authorList>
    </citation>
    <scope>NUCLEOTIDE SEQUENCE [LARGE SCALE GENOMIC DNA]</scope>
    <source>
        <strain evidence="2 3">MP1X4</strain>
    </source>
</reference>
<protein>
    <submittedName>
        <fullName evidence="2">Uncharacterized protein</fullName>
    </submittedName>
</protein>
<feature type="compositionally biased region" description="Polar residues" evidence="1">
    <location>
        <begin position="19"/>
        <end position="28"/>
    </location>
</feature>
<dbReference type="AlphaFoldDB" id="A0A1H2CFR4"/>